<dbReference type="InterPro" id="IPR018499">
    <property type="entry name" value="Tetraspanin/Peripherin"/>
</dbReference>
<keyword evidence="9 13" id="KW-1015">Disulfide bond</keyword>
<keyword evidence="5 14" id="KW-0812">Transmembrane</keyword>
<evidence type="ECO:0000256" key="8">
    <source>
        <dbReference type="ARBA" id="ARBA00023136"/>
    </source>
</evidence>
<keyword evidence="6" id="KW-0967">Endosome</keyword>
<dbReference type="EMBL" id="JAIZAY010000020">
    <property type="protein sequence ID" value="KAJ8022682.1"/>
    <property type="molecule type" value="Genomic_DNA"/>
</dbReference>
<evidence type="ECO:0000256" key="7">
    <source>
        <dbReference type="ARBA" id="ARBA00022989"/>
    </source>
</evidence>
<dbReference type="Proteomes" id="UP001152320">
    <property type="component" value="Chromosome 20"/>
</dbReference>
<evidence type="ECO:0000256" key="4">
    <source>
        <dbReference type="ARBA" id="ARBA00022475"/>
    </source>
</evidence>
<evidence type="ECO:0000313" key="17">
    <source>
        <dbReference type="Proteomes" id="UP001152320"/>
    </source>
</evidence>
<evidence type="ECO:0000256" key="15">
    <source>
        <dbReference type="SAM" id="MobiDB-lite"/>
    </source>
</evidence>
<evidence type="ECO:0000313" key="16">
    <source>
        <dbReference type="EMBL" id="KAJ8022682.1"/>
    </source>
</evidence>
<dbReference type="Pfam" id="PF00335">
    <property type="entry name" value="Tetraspanin"/>
    <property type="match status" value="1"/>
</dbReference>
<evidence type="ECO:0000256" key="2">
    <source>
        <dbReference type="ARBA" id="ARBA00004651"/>
    </source>
</evidence>
<keyword evidence="4" id="KW-1003">Cell membrane</keyword>
<evidence type="ECO:0000256" key="1">
    <source>
        <dbReference type="ARBA" id="ARBA00004414"/>
    </source>
</evidence>
<keyword evidence="8 14" id="KW-0472">Membrane</keyword>
<name>A0A9Q1BFG1_HOLLE</name>
<comment type="function">
    <text evidence="11">Part of TspanC8 subgroup, composed of 6 members that interact with the transmembrane metalloprotease ADAM10. This interaction is required for ADAM10 exit from the endoplasmic reticulum and for enzymatic maturation and trafficking to the cell surface as well as substrate specificity. Different TspanC8/ADAM10 complexes have distinct substrates. Promotes ADAM10-mediated cleavage of CDH2. Negatively regulates ligand-induced Notch activity probably by regulating ADAM10 activity.</text>
</comment>
<keyword evidence="17" id="KW-1185">Reference proteome</keyword>
<feature type="compositionally biased region" description="Pro residues" evidence="15">
    <location>
        <begin position="9"/>
        <end position="30"/>
    </location>
</feature>
<comment type="caution">
    <text evidence="16">The sequence shown here is derived from an EMBL/GenBank/DDBJ whole genome shotgun (WGS) entry which is preliminary data.</text>
</comment>
<dbReference type="InterPro" id="IPR018503">
    <property type="entry name" value="Tetraspanin_CS"/>
</dbReference>
<organism evidence="16 17">
    <name type="scientific">Holothuria leucospilota</name>
    <name type="common">Black long sea cucumber</name>
    <name type="synonym">Mertensiothuria leucospilota</name>
    <dbReference type="NCBI Taxonomy" id="206669"/>
    <lineage>
        <taxon>Eukaryota</taxon>
        <taxon>Metazoa</taxon>
        <taxon>Echinodermata</taxon>
        <taxon>Eleutherozoa</taxon>
        <taxon>Echinozoa</taxon>
        <taxon>Holothuroidea</taxon>
        <taxon>Aspidochirotacea</taxon>
        <taxon>Aspidochirotida</taxon>
        <taxon>Holothuriidae</taxon>
        <taxon>Holothuria</taxon>
    </lineage>
</organism>
<evidence type="ECO:0000256" key="13">
    <source>
        <dbReference type="PIRSR" id="PIRSR002419-1"/>
    </source>
</evidence>
<comment type="subunit">
    <text evidence="12">Interacts with ADAM10; the interaction influences ADAM10 substrate specificity, endocytosis and turnover.</text>
</comment>
<comment type="subcellular location">
    <subcellularLocation>
        <location evidence="2">Cell membrane</location>
        <topology evidence="2">Multi-pass membrane protein</topology>
    </subcellularLocation>
    <subcellularLocation>
        <location evidence="1">Late endosome membrane</location>
    </subcellularLocation>
    <subcellularLocation>
        <location evidence="14">Membrane</location>
        <topology evidence="14">Multi-pass membrane protein</topology>
    </subcellularLocation>
</comment>
<dbReference type="GO" id="GO:0019899">
    <property type="term" value="F:enzyme binding"/>
    <property type="evidence" value="ECO:0007669"/>
    <property type="project" value="UniProtKB-ARBA"/>
</dbReference>
<dbReference type="PROSITE" id="PS00421">
    <property type="entry name" value="TM4_1"/>
    <property type="match status" value="1"/>
</dbReference>
<dbReference type="OrthoDB" id="2014092at2759"/>
<evidence type="ECO:0000256" key="11">
    <source>
        <dbReference type="ARBA" id="ARBA00056423"/>
    </source>
</evidence>
<dbReference type="GO" id="GO:0051604">
    <property type="term" value="P:protein maturation"/>
    <property type="evidence" value="ECO:0007669"/>
    <property type="project" value="UniProtKB-ARBA"/>
</dbReference>
<evidence type="ECO:0000256" key="3">
    <source>
        <dbReference type="ARBA" id="ARBA00006840"/>
    </source>
</evidence>
<accession>A0A9Q1BFG1</accession>
<sequence length="296" mass="33055">MGKSKTTPTPYPYDDPPPYNDSHPPPPSRRPPVRSAPRGVEVSQCTKYLLFFINVFFWLIGAFLLGFGIWGLVSKNGGSVSALADDLGIILDPMFAFIISGAVIFILGFFGCIGSLRENTCMIKFFTYFLILIFLAEITIGVLAYVYQDQLFGLLESWFDKTIVLYLDDPDKQFIMDGLQESLRCCGSISPYDWETNPYYNCSSIARSACSVPFSCCLPEEGVINYQCGFDVLSLSDKAMKEVIYTYGCADAMRDWFITNAIILGCCVGALILFQCVTICLGRSLISDIQEVKSYW</sequence>
<dbReference type="PANTHER" id="PTHR19282:SF431">
    <property type="entry name" value="TETRASPANIN 26A, ISOFORM B-RELATED"/>
    <property type="match status" value="1"/>
</dbReference>
<feature type="transmembrane region" description="Helical" evidence="14">
    <location>
        <begin position="48"/>
        <end position="73"/>
    </location>
</feature>
<evidence type="ECO:0000256" key="12">
    <source>
        <dbReference type="ARBA" id="ARBA00065909"/>
    </source>
</evidence>
<reference evidence="16" key="1">
    <citation type="submission" date="2021-10" db="EMBL/GenBank/DDBJ databases">
        <title>Tropical sea cucumber genome reveals ecological adaptation and Cuvierian tubules defense mechanism.</title>
        <authorList>
            <person name="Chen T."/>
        </authorList>
    </citation>
    <scope>NUCLEOTIDE SEQUENCE</scope>
    <source>
        <strain evidence="16">Nanhai2018</strain>
        <tissue evidence="16">Muscle</tissue>
    </source>
</reference>
<dbReference type="InterPro" id="IPR008952">
    <property type="entry name" value="Tetraspanin_EC2_sf"/>
</dbReference>
<dbReference type="PIRSF" id="PIRSF002419">
    <property type="entry name" value="Tetraspanin"/>
    <property type="match status" value="1"/>
</dbReference>
<dbReference type="GO" id="GO:0031902">
    <property type="term" value="C:late endosome membrane"/>
    <property type="evidence" value="ECO:0007669"/>
    <property type="project" value="UniProtKB-SubCell"/>
</dbReference>
<keyword evidence="10" id="KW-0325">Glycoprotein</keyword>
<gene>
    <name evidence="16" type="ORF">HOLleu_37649</name>
</gene>
<comment type="similarity">
    <text evidence="3 14">Belongs to the tetraspanin (TM4SF) family.</text>
</comment>
<dbReference type="PANTHER" id="PTHR19282">
    <property type="entry name" value="TETRASPANIN"/>
    <property type="match status" value="1"/>
</dbReference>
<evidence type="ECO:0000256" key="10">
    <source>
        <dbReference type="ARBA" id="ARBA00023180"/>
    </source>
</evidence>
<feature type="transmembrane region" description="Helical" evidence="14">
    <location>
        <begin position="125"/>
        <end position="147"/>
    </location>
</feature>
<dbReference type="AlphaFoldDB" id="A0A9Q1BFG1"/>
<dbReference type="FunFam" id="1.10.1450.10:FF:000011">
    <property type="entry name" value="Tetraspanin"/>
    <property type="match status" value="1"/>
</dbReference>
<dbReference type="InterPro" id="IPR000301">
    <property type="entry name" value="Tetraspanin_animals"/>
</dbReference>
<feature type="region of interest" description="Disordered" evidence="15">
    <location>
        <begin position="1"/>
        <end position="36"/>
    </location>
</feature>
<evidence type="ECO:0000256" key="9">
    <source>
        <dbReference type="ARBA" id="ARBA00023157"/>
    </source>
</evidence>
<protein>
    <recommendedName>
        <fullName evidence="14">Tetraspanin</fullName>
    </recommendedName>
</protein>
<feature type="transmembrane region" description="Helical" evidence="14">
    <location>
        <begin position="261"/>
        <end position="286"/>
    </location>
</feature>
<evidence type="ECO:0000256" key="6">
    <source>
        <dbReference type="ARBA" id="ARBA00022753"/>
    </source>
</evidence>
<dbReference type="GO" id="GO:0005886">
    <property type="term" value="C:plasma membrane"/>
    <property type="evidence" value="ECO:0007669"/>
    <property type="project" value="UniProtKB-SubCell"/>
</dbReference>
<evidence type="ECO:0000256" key="14">
    <source>
        <dbReference type="RuleBase" id="RU361218"/>
    </source>
</evidence>
<proteinExistence type="inferred from homology"/>
<keyword evidence="7 14" id="KW-1133">Transmembrane helix</keyword>
<dbReference type="Gene3D" id="1.10.1450.10">
    <property type="entry name" value="Tetraspanin"/>
    <property type="match status" value="1"/>
</dbReference>
<dbReference type="SUPFAM" id="SSF48652">
    <property type="entry name" value="Tetraspanin"/>
    <property type="match status" value="1"/>
</dbReference>
<feature type="transmembrane region" description="Helical" evidence="14">
    <location>
        <begin position="93"/>
        <end position="113"/>
    </location>
</feature>
<feature type="disulfide bond" evidence="13">
    <location>
        <begin position="186"/>
        <end position="202"/>
    </location>
</feature>
<dbReference type="PRINTS" id="PR00259">
    <property type="entry name" value="TMFOUR"/>
</dbReference>
<evidence type="ECO:0000256" key="5">
    <source>
        <dbReference type="ARBA" id="ARBA00022692"/>
    </source>
</evidence>